<feature type="region of interest" description="Disordered" evidence="1">
    <location>
        <begin position="51"/>
        <end position="74"/>
    </location>
</feature>
<sequence>MRHGGARRRRVTTAAMIHAVLVVCGLVAGVGLLALTLRSVEPSETKFGVASRVGEETKAEGGADSASGRSGGNGSCATVEEMGTAFGSGEVMESLRVRRLIWHHFDLHGASRVRQLPPEQFCKRGFVIGKAYQAGFGNEMYKLLTAAALSVMLNRSLIIGQTRGRYPFGDYISYSSEAFTLREVKQLWRRNDCIQKYGRDLVVRFDDFQKPSKSGVLCSNWLQWEQSIIWFDSTTDAVGAQFFLKNVHPEMRNTASNLFGDPENLESRPNVFGEIMRVLISPSEDVQEAVNWVLKGGLVPDLTLHMRMLMNSSIRAVHAALECVRKALKNLQISRPRLVLVSDTPSFIEEVTPLVNEFAEVLHFNYEAYRGNISGEANVSQNLDFRAKDWGPAPRWVAFVDFFLASRSKHAVVSGAHRRVGTTYAQLIAALAAANKLDESDLSSSSLLFLSSFQHSLLSEGLSSQIGWGHVWNRFSGPLSCRNQSNQCAPSPFLPPAWWDGIWQSPTQRDIHRLQAYGVQLSGLGTFDPQQLHSYCNSRKQHVTTLPVSRL</sequence>
<dbReference type="InterPro" id="IPR056712">
    <property type="entry name" value="DUF7810"/>
</dbReference>
<dbReference type="Pfam" id="PF25102">
    <property type="entry name" value="DUF7810"/>
    <property type="match status" value="1"/>
</dbReference>
<evidence type="ECO:0000256" key="2">
    <source>
        <dbReference type="SAM" id="Phobius"/>
    </source>
</evidence>
<evidence type="ECO:0000313" key="4">
    <source>
        <dbReference type="Proteomes" id="UP000594263"/>
    </source>
</evidence>
<keyword evidence="2" id="KW-1133">Transmembrane helix</keyword>
<accession>A0A7N0UQA3</accession>
<dbReference type="Gramene" id="Kaladp0080s0029.1.v1.1">
    <property type="protein sequence ID" value="Kaladp0080s0029.1.v1.1"/>
    <property type="gene ID" value="Kaladp0080s0029.v1.1"/>
</dbReference>
<evidence type="ECO:0000256" key="1">
    <source>
        <dbReference type="SAM" id="MobiDB-lite"/>
    </source>
</evidence>
<dbReference type="Proteomes" id="UP000594263">
    <property type="component" value="Unplaced"/>
</dbReference>
<dbReference type="EnsemblPlants" id="Kaladp0080s0029.1.v1.1">
    <property type="protein sequence ID" value="Kaladp0080s0029.1.v1.1"/>
    <property type="gene ID" value="Kaladp0080s0029.v1.1"/>
</dbReference>
<dbReference type="OMA" id="KGFSPDM"/>
<feature type="transmembrane region" description="Helical" evidence="2">
    <location>
        <begin position="12"/>
        <end position="37"/>
    </location>
</feature>
<dbReference type="AlphaFoldDB" id="A0A7N0UQA3"/>
<proteinExistence type="predicted"/>
<reference evidence="3" key="1">
    <citation type="submission" date="2021-01" db="UniProtKB">
        <authorList>
            <consortium name="EnsemblPlants"/>
        </authorList>
    </citation>
    <scope>IDENTIFICATION</scope>
</reference>
<protein>
    <submittedName>
        <fullName evidence="3">Uncharacterized protein</fullName>
    </submittedName>
</protein>
<dbReference type="PANTHER" id="PTHR35736:SF1">
    <property type="entry name" value="EXPRESSED PROTEIN"/>
    <property type="match status" value="1"/>
</dbReference>
<keyword evidence="2" id="KW-0472">Membrane</keyword>
<keyword evidence="2" id="KW-0812">Transmembrane</keyword>
<keyword evidence="4" id="KW-1185">Reference proteome</keyword>
<evidence type="ECO:0000313" key="3">
    <source>
        <dbReference type="EnsemblPlants" id="Kaladp0080s0029.1.v1.1"/>
    </source>
</evidence>
<organism evidence="3 4">
    <name type="scientific">Kalanchoe fedtschenkoi</name>
    <name type="common">Lavender scallops</name>
    <name type="synonym">South American air plant</name>
    <dbReference type="NCBI Taxonomy" id="63787"/>
    <lineage>
        <taxon>Eukaryota</taxon>
        <taxon>Viridiplantae</taxon>
        <taxon>Streptophyta</taxon>
        <taxon>Embryophyta</taxon>
        <taxon>Tracheophyta</taxon>
        <taxon>Spermatophyta</taxon>
        <taxon>Magnoliopsida</taxon>
        <taxon>eudicotyledons</taxon>
        <taxon>Gunneridae</taxon>
        <taxon>Pentapetalae</taxon>
        <taxon>Saxifragales</taxon>
        <taxon>Crassulaceae</taxon>
        <taxon>Kalanchoe</taxon>
    </lineage>
</organism>
<dbReference type="PANTHER" id="PTHR35736">
    <property type="entry name" value="EXPRESSED PROTEIN"/>
    <property type="match status" value="1"/>
</dbReference>
<name>A0A7N0UQA3_KALFE</name>